<dbReference type="EMBL" id="AXDT01000047">
    <property type="protein sequence ID" value="ERT13999.1"/>
    <property type="molecule type" value="Genomic_DNA"/>
</dbReference>
<comment type="caution">
    <text evidence="1">The sequence shown here is derived from an EMBL/GenBank/DDBJ whole genome shotgun (WGS) entry which is preliminary data.</text>
</comment>
<name>U7R1B5_PHOTE</name>
<proteinExistence type="predicted"/>
<evidence type="ECO:0000313" key="2">
    <source>
        <dbReference type="Proteomes" id="UP000017133"/>
    </source>
</evidence>
<dbReference type="PATRIC" id="fig|1389415.4.peg.1204"/>
<dbReference type="Proteomes" id="UP000017133">
    <property type="component" value="Unassembled WGS sequence"/>
</dbReference>
<accession>U7R1B5</accession>
<organism evidence="1 2">
    <name type="scientific">Photorhabdus temperata J3</name>
    <dbReference type="NCBI Taxonomy" id="1389415"/>
    <lineage>
        <taxon>Bacteria</taxon>
        <taxon>Pseudomonadati</taxon>
        <taxon>Pseudomonadota</taxon>
        <taxon>Gammaproteobacteria</taxon>
        <taxon>Enterobacterales</taxon>
        <taxon>Morganellaceae</taxon>
        <taxon>Photorhabdus</taxon>
    </lineage>
</organism>
<evidence type="ECO:0000313" key="1">
    <source>
        <dbReference type="EMBL" id="ERT13999.1"/>
    </source>
</evidence>
<sequence length="52" mass="6362">MEKTIRLKKRLSKNYLLDENSFTHDHLFNMVHFFFSLVFPFLGNRKRLFIGD</sequence>
<dbReference type="AlphaFoldDB" id="U7R1B5"/>
<keyword evidence="2" id="KW-1185">Reference proteome</keyword>
<protein>
    <submittedName>
        <fullName evidence="1">Uncharacterized protein</fullName>
    </submittedName>
</protein>
<reference evidence="1 2" key="1">
    <citation type="submission" date="2013-10" db="EMBL/GenBank/DDBJ databases">
        <title>Whole Genome Shotgun Sequence of Photorhabdus temperata J3.</title>
        <authorList>
            <person name="Park G.-S."/>
            <person name="Hong S.-J."/>
            <person name="Shin J.-H."/>
        </authorList>
    </citation>
    <scope>NUCLEOTIDE SEQUENCE [LARGE SCALE GENOMIC DNA]</scope>
    <source>
        <strain evidence="1 2">J3</strain>
    </source>
</reference>
<gene>
    <name evidence="1" type="ORF">O185_06025</name>
</gene>